<sequence length="188" mass="20800">MRYLRLLSIAVALLLVGFAAPPSKAESQTVKDPAQDVYKEADGPPALSPGDKARDIVKSRASYGNRKLVLWVEVRSLASDDYAAWFSVKTSNGHWTTGFDKESGPAYTSLFDGSQEVLDCEGLRGDANRRRDRITITVPRSCMDAPTWIKFGVWMRHDTNNVNVIDDGRINAGYSSVEPKLGSRVTYN</sequence>
<reference evidence="3 4" key="1">
    <citation type="submission" date="2019-09" db="EMBL/GenBank/DDBJ databases">
        <title>Nocardioides panacisoli sp. nov., isolated from the soil of a ginseng field.</title>
        <authorList>
            <person name="Cho C."/>
        </authorList>
    </citation>
    <scope>NUCLEOTIDE SEQUENCE [LARGE SCALE GENOMIC DNA]</scope>
    <source>
        <strain evidence="3 4">BN130099</strain>
    </source>
</reference>
<proteinExistence type="predicted"/>
<dbReference type="Proteomes" id="UP000325003">
    <property type="component" value="Unassembled WGS sequence"/>
</dbReference>
<feature type="chain" id="PRO_5022816065" evidence="2">
    <location>
        <begin position="26"/>
        <end position="188"/>
    </location>
</feature>
<keyword evidence="4" id="KW-1185">Reference proteome</keyword>
<dbReference type="AlphaFoldDB" id="A0A5B1LIN6"/>
<evidence type="ECO:0000256" key="2">
    <source>
        <dbReference type="SAM" id="SignalP"/>
    </source>
</evidence>
<evidence type="ECO:0000256" key="1">
    <source>
        <dbReference type="SAM" id="MobiDB-lite"/>
    </source>
</evidence>
<dbReference type="EMBL" id="VUJV01000002">
    <property type="protein sequence ID" value="KAA1420254.1"/>
    <property type="molecule type" value="Genomic_DNA"/>
</dbReference>
<comment type="caution">
    <text evidence="3">The sequence shown here is derived from an EMBL/GenBank/DDBJ whole genome shotgun (WGS) entry which is preliminary data.</text>
</comment>
<organism evidence="3 4">
    <name type="scientific">Nocardioides humilatus</name>
    <dbReference type="NCBI Taxonomy" id="2607660"/>
    <lineage>
        <taxon>Bacteria</taxon>
        <taxon>Bacillati</taxon>
        <taxon>Actinomycetota</taxon>
        <taxon>Actinomycetes</taxon>
        <taxon>Propionibacteriales</taxon>
        <taxon>Nocardioidaceae</taxon>
        <taxon>Nocardioides</taxon>
    </lineage>
</organism>
<accession>A0A5B1LIN6</accession>
<name>A0A5B1LIN6_9ACTN</name>
<feature type="signal peptide" evidence="2">
    <location>
        <begin position="1"/>
        <end position="25"/>
    </location>
</feature>
<feature type="region of interest" description="Disordered" evidence="1">
    <location>
        <begin position="25"/>
        <end position="51"/>
    </location>
</feature>
<evidence type="ECO:0000313" key="4">
    <source>
        <dbReference type="Proteomes" id="UP000325003"/>
    </source>
</evidence>
<evidence type="ECO:0000313" key="3">
    <source>
        <dbReference type="EMBL" id="KAA1420254.1"/>
    </source>
</evidence>
<keyword evidence="2" id="KW-0732">Signal</keyword>
<protein>
    <submittedName>
        <fullName evidence="3">Uncharacterized protein</fullName>
    </submittedName>
</protein>
<feature type="compositionally biased region" description="Basic and acidic residues" evidence="1">
    <location>
        <begin position="33"/>
        <end position="42"/>
    </location>
</feature>
<gene>
    <name evidence="3" type="ORF">F0U44_07500</name>
</gene>
<reference evidence="3 4" key="2">
    <citation type="submission" date="2019-09" db="EMBL/GenBank/DDBJ databases">
        <authorList>
            <person name="Jin C."/>
        </authorList>
    </citation>
    <scope>NUCLEOTIDE SEQUENCE [LARGE SCALE GENOMIC DNA]</scope>
    <source>
        <strain evidence="3 4">BN130099</strain>
    </source>
</reference>
<dbReference type="RefSeq" id="WP_149727679.1">
    <property type="nucleotide sequence ID" value="NZ_VUJV01000002.1"/>
</dbReference>